<name>A0A3A4P5F5_ABYX5</name>
<keyword evidence="3" id="KW-0408">Iron</keyword>
<evidence type="ECO:0000313" key="6">
    <source>
        <dbReference type="Proteomes" id="UP000265882"/>
    </source>
</evidence>
<evidence type="ECO:0000256" key="1">
    <source>
        <dbReference type="ARBA" id="ARBA00005806"/>
    </source>
</evidence>
<dbReference type="Gene3D" id="3.40.50.11890">
    <property type="match status" value="1"/>
</dbReference>
<evidence type="ECO:0000256" key="4">
    <source>
        <dbReference type="ARBA" id="ARBA00023014"/>
    </source>
</evidence>
<evidence type="ECO:0000256" key="3">
    <source>
        <dbReference type="ARBA" id="ARBA00023004"/>
    </source>
</evidence>
<organism evidence="5 6">
    <name type="scientific">Abyssobacteria bacterium (strain SURF_5)</name>
    <dbReference type="NCBI Taxonomy" id="2093360"/>
    <lineage>
        <taxon>Bacteria</taxon>
        <taxon>Pseudomonadati</taxon>
        <taxon>Candidatus Hydrogenedentota</taxon>
        <taxon>Candidatus Abyssobacteria</taxon>
    </lineage>
</organism>
<comment type="caution">
    <text evidence="5">The sequence shown here is derived from an EMBL/GenBank/DDBJ whole genome shotgun (WGS) entry which is preliminary data.</text>
</comment>
<keyword evidence="2" id="KW-0479">Metal-binding</keyword>
<proteinExistence type="inferred from homology"/>
<dbReference type="PANTHER" id="PTHR30548:SF5">
    <property type="entry name" value="SUBUNIT OF OXYGEN-SENSITIVE 2-HYDROXYISOCAPROYL-COA DEHYDRATASE"/>
    <property type="match status" value="1"/>
</dbReference>
<dbReference type="Gene3D" id="3.40.50.11900">
    <property type="match status" value="1"/>
</dbReference>
<dbReference type="GO" id="GO:0051536">
    <property type="term" value="F:iron-sulfur cluster binding"/>
    <property type="evidence" value="ECO:0007669"/>
    <property type="project" value="UniProtKB-KW"/>
</dbReference>
<dbReference type="AlphaFoldDB" id="A0A3A4P5F5"/>
<accession>A0A3A4P5F5</accession>
<evidence type="ECO:0000256" key="2">
    <source>
        <dbReference type="ARBA" id="ARBA00022723"/>
    </source>
</evidence>
<comment type="similarity">
    <text evidence="1">Belongs to the FldB/FldC dehydratase alpha/beta subunit family.</text>
</comment>
<dbReference type="Pfam" id="PF06050">
    <property type="entry name" value="HGD-D"/>
    <property type="match status" value="1"/>
</dbReference>
<dbReference type="PANTHER" id="PTHR30548">
    <property type="entry name" value="2-HYDROXYGLUTARYL-COA DEHYDRATASE, D-COMPONENT-RELATED"/>
    <property type="match status" value="1"/>
</dbReference>
<keyword evidence="4" id="KW-0411">Iron-sulfur</keyword>
<gene>
    <name evidence="5" type="ORF">C4520_06820</name>
</gene>
<dbReference type="GO" id="GO:0046872">
    <property type="term" value="F:metal ion binding"/>
    <property type="evidence" value="ECO:0007669"/>
    <property type="project" value="UniProtKB-KW"/>
</dbReference>
<dbReference type="EMBL" id="QZKU01000049">
    <property type="protein sequence ID" value="RJP23204.1"/>
    <property type="molecule type" value="Genomic_DNA"/>
</dbReference>
<protein>
    <submittedName>
        <fullName evidence="5">2-hydroxyacyl-CoA dehydratase</fullName>
    </submittedName>
</protein>
<dbReference type="Gene3D" id="1.20.1270.370">
    <property type="match status" value="1"/>
</dbReference>
<reference evidence="5 6" key="1">
    <citation type="journal article" date="2017" name="ISME J.">
        <title>Energy and carbon metabolisms in a deep terrestrial subsurface fluid microbial community.</title>
        <authorList>
            <person name="Momper L."/>
            <person name="Jungbluth S.P."/>
            <person name="Lee M.D."/>
            <person name="Amend J.P."/>
        </authorList>
    </citation>
    <scope>NUCLEOTIDE SEQUENCE [LARGE SCALE GENOMIC DNA]</scope>
    <source>
        <strain evidence="5">SURF_5</strain>
    </source>
</reference>
<dbReference type="Proteomes" id="UP000265882">
    <property type="component" value="Unassembled WGS sequence"/>
</dbReference>
<evidence type="ECO:0000313" key="5">
    <source>
        <dbReference type="EMBL" id="RJP23204.1"/>
    </source>
</evidence>
<dbReference type="InterPro" id="IPR010327">
    <property type="entry name" value="FldB/FldC_alpha/beta"/>
</dbReference>
<sequence>MGAFEELAEVSNELQNRFVHKWKEGGKKVVGYVCSYLPEEILFAADILPFRITGSGCGETALADSYLTRVNCSFSRCCLELALSGKYSFLDGAVFVNGCDHIRRAYDNWAAHTSALPFMYILPVPHVLTSDALNWYREEVNKLKASLEENLGVKIPDEKLKGAIKTYNDTRSLLQKLYDLRAKDQPVFSGADKMAILAAASRMPKDEFNKLLAAALDESEGNKRGADAGVRLLIAGSVMDDADFIRNVEDLGAVVVADALCYGARTFSNLTDETVDPIEALVQRYFHHVPCPRMAGEYHSRLEFVKQQAERGRVDGVILEYIKFCDLHGTDNALLKNDLEKAGIPALELERQYGPLADAGRVRTRVQAFLERIRR</sequence>